<keyword evidence="3" id="KW-1185">Reference proteome</keyword>
<protein>
    <submittedName>
        <fullName evidence="2">Uncharacterized protein</fullName>
    </submittedName>
</protein>
<evidence type="ECO:0000256" key="1">
    <source>
        <dbReference type="SAM" id="MobiDB-lite"/>
    </source>
</evidence>
<accession>A0AAE1B4L5</accession>
<dbReference type="Proteomes" id="UP001283361">
    <property type="component" value="Unassembled WGS sequence"/>
</dbReference>
<name>A0AAE1B4L5_9GAST</name>
<dbReference type="EMBL" id="JAWDGP010000572">
    <property type="protein sequence ID" value="KAK3799413.1"/>
    <property type="molecule type" value="Genomic_DNA"/>
</dbReference>
<organism evidence="2 3">
    <name type="scientific">Elysia crispata</name>
    <name type="common">lettuce slug</name>
    <dbReference type="NCBI Taxonomy" id="231223"/>
    <lineage>
        <taxon>Eukaryota</taxon>
        <taxon>Metazoa</taxon>
        <taxon>Spiralia</taxon>
        <taxon>Lophotrochozoa</taxon>
        <taxon>Mollusca</taxon>
        <taxon>Gastropoda</taxon>
        <taxon>Heterobranchia</taxon>
        <taxon>Euthyneura</taxon>
        <taxon>Panpulmonata</taxon>
        <taxon>Sacoglossa</taxon>
        <taxon>Placobranchoidea</taxon>
        <taxon>Plakobranchidae</taxon>
        <taxon>Elysia</taxon>
    </lineage>
</organism>
<dbReference type="PANTHER" id="PTHR10773:SF19">
    <property type="match status" value="1"/>
</dbReference>
<proteinExistence type="predicted"/>
<evidence type="ECO:0000313" key="2">
    <source>
        <dbReference type="EMBL" id="KAK3799413.1"/>
    </source>
</evidence>
<evidence type="ECO:0000313" key="3">
    <source>
        <dbReference type="Proteomes" id="UP001283361"/>
    </source>
</evidence>
<gene>
    <name evidence="2" type="ORF">RRG08_056732</name>
</gene>
<feature type="region of interest" description="Disordered" evidence="1">
    <location>
        <begin position="101"/>
        <end position="121"/>
    </location>
</feature>
<dbReference type="AlphaFoldDB" id="A0AAE1B4L5"/>
<feature type="non-terminal residue" evidence="2">
    <location>
        <position position="1"/>
    </location>
</feature>
<feature type="region of interest" description="Disordered" evidence="1">
    <location>
        <begin position="1"/>
        <end position="67"/>
    </location>
</feature>
<reference evidence="2" key="1">
    <citation type="journal article" date="2023" name="G3 (Bethesda)">
        <title>A reference genome for the long-term kleptoplast-retaining sea slug Elysia crispata morphotype clarki.</title>
        <authorList>
            <person name="Eastman K.E."/>
            <person name="Pendleton A.L."/>
            <person name="Shaikh M.A."/>
            <person name="Suttiyut T."/>
            <person name="Ogas R."/>
            <person name="Tomko P."/>
            <person name="Gavelis G."/>
            <person name="Widhalm J.R."/>
            <person name="Wisecaver J.H."/>
        </authorList>
    </citation>
    <scope>NUCLEOTIDE SEQUENCE</scope>
    <source>
        <strain evidence="2">ECLA1</strain>
    </source>
</reference>
<feature type="compositionally biased region" description="Basic and acidic residues" evidence="1">
    <location>
        <begin position="105"/>
        <end position="120"/>
    </location>
</feature>
<feature type="compositionally biased region" description="Polar residues" evidence="1">
    <location>
        <begin position="15"/>
        <end position="34"/>
    </location>
</feature>
<dbReference type="PANTHER" id="PTHR10773">
    <property type="entry name" value="DNA-DIRECTED RNA POLYMERASES I, II, AND III SUBUNIT RPABC2"/>
    <property type="match status" value="1"/>
</dbReference>
<comment type="caution">
    <text evidence="2">The sequence shown here is derived from an EMBL/GenBank/DDBJ whole genome shotgun (WGS) entry which is preliminary data.</text>
</comment>
<sequence>SVLTDGEAVPDHDQTTSTYVESPDTLSSTSPGRSTTRKRVRIEAEWKQQVRKRRRNQGEEYITRNGKTVQRKSLAPLNPCSCQRQCNKLIKHVQVAAALASGNTERVDEPKEERNQHHMQAEQVKAQLKEDKRKSNTKVICFDLQRTLPTPVPTTGVVYYKRQLWTYNQGIHDEQNEKAYMCMWHERQGSRGPNEIGSCLLNTVPIVTAAVRANSKDIPAGVSGQLPIGNARFWRKRDMVTMAFLGKSLQGNQSPVCPKPTTQR</sequence>